<keyword evidence="2" id="KW-1185">Reference proteome</keyword>
<comment type="caution">
    <text evidence="1">The sequence shown here is derived from an EMBL/GenBank/DDBJ whole genome shotgun (WGS) entry which is preliminary data.</text>
</comment>
<reference evidence="1" key="1">
    <citation type="journal article" date="2023" name="GigaByte">
        <title>Genome assembly of the bearded iris, Iris pallida Lam.</title>
        <authorList>
            <person name="Bruccoleri R.E."/>
            <person name="Oakeley E.J."/>
            <person name="Faust A.M.E."/>
            <person name="Altorfer M."/>
            <person name="Dessus-Babus S."/>
            <person name="Burckhardt D."/>
            <person name="Oertli M."/>
            <person name="Naumann U."/>
            <person name="Petersen F."/>
            <person name="Wong J."/>
        </authorList>
    </citation>
    <scope>NUCLEOTIDE SEQUENCE</scope>
    <source>
        <strain evidence="1">GSM-AAB239-AS_SAM_17_03QT</strain>
    </source>
</reference>
<proteinExistence type="predicted"/>
<dbReference type="EMBL" id="JANAVB010033217">
    <property type="protein sequence ID" value="KAJ6809009.1"/>
    <property type="molecule type" value="Genomic_DNA"/>
</dbReference>
<sequence>MKARCRRQAWLGPGLVEARVHEDGWATTRLIGSTRSRSGGFVSGSEGCRLGEGVKLYRGWSSADLAGVGISWSCGGFGRDGRWFVARAVVG</sequence>
<organism evidence="1 2">
    <name type="scientific">Iris pallida</name>
    <name type="common">Sweet iris</name>
    <dbReference type="NCBI Taxonomy" id="29817"/>
    <lineage>
        <taxon>Eukaryota</taxon>
        <taxon>Viridiplantae</taxon>
        <taxon>Streptophyta</taxon>
        <taxon>Embryophyta</taxon>
        <taxon>Tracheophyta</taxon>
        <taxon>Spermatophyta</taxon>
        <taxon>Magnoliopsida</taxon>
        <taxon>Liliopsida</taxon>
        <taxon>Asparagales</taxon>
        <taxon>Iridaceae</taxon>
        <taxon>Iridoideae</taxon>
        <taxon>Irideae</taxon>
        <taxon>Iris</taxon>
    </lineage>
</organism>
<dbReference type="Proteomes" id="UP001140949">
    <property type="component" value="Unassembled WGS sequence"/>
</dbReference>
<evidence type="ECO:0000313" key="1">
    <source>
        <dbReference type="EMBL" id="KAJ6809009.1"/>
    </source>
</evidence>
<name>A0AAX6EYT3_IRIPA</name>
<dbReference type="AlphaFoldDB" id="A0AAX6EYT3"/>
<accession>A0AAX6EYT3</accession>
<gene>
    <name evidence="1" type="ORF">M6B38_164040</name>
</gene>
<reference evidence="1" key="2">
    <citation type="submission" date="2023-04" db="EMBL/GenBank/DDBJ databases">
        <authorList>
            <person name="Bruccoleri R.E."/>
            <person name="Oakeley E.J."/>
            <person name="Faust A.-M."/>
            <person name="Dessus-Babus S."/>
            <person name="Altorfer M."/>
            <person name="Burckhardt D."/>
            <person name="Oertli M."/>
            <person name="Naumann U."/>
            <person name="Petersen F."/>
            <person name="Wong J."/>
        </authorList>
    </citation>
    <scope>NUCLEOTIDE SEQUENCE</scope>
    <source>
        <strain evidence="1">GSM-AAB239-AS_SAM_17_03QT</strain>
        <tissue evidence="1">Leaf</tissue>
    </source>
</reference>
<protein>
    <submittedName>
        <fullName evidence="1">Uncharacterized protein</fullName>
    </submittedName>
</protein>
<evidence type="ECO:0000313" key="2">
    <source>
        <dbReference type="Proteomes" id="UP001140949"/>
    </source>
</evidence>